<name>A0A9P1FNC9_9DINO</name>
<dbReference type="EMBL" id="CAMXCT020000579">
    <property type="protein sequence ID" value="CAL1134080.1"/>
    <property type="molecule type" value="Genomic_DNA"/>
</dbReference>
<dbReference type="Proteomes" id="UP001152797">
    <property type="component" value="Unassembled WGS sequence"/>
</dbReference>
<evidence type="ECO:0000313" key="1">
    <source>
        <dbReference type="EMBL" id="CAI3980705.1"/>
    </source>
</evidence>
<protein>
    <submittedName>
        <fullName evidence="1">Uncharacterized protein</fullName>
    </submittedName>
</protein>
<reference evidence="2 3" key="2">
    <citation type="submission" date="2024-05" db="EMBL/GenBank/DDBJ databases">
        <authorList>
            <person name="Chen Y."/>
            <person name="Shah S."/>
            <person name="Dougan E. K."/>
            <person name="Thang M."/>
            <person name="Chan C."/>
        </authorList>
    </citation>
    <scope>NUCLEOTIDE SEQUENCE [LARGE SCALE GENOMIC DNA]</scope>
</reference>
<dbReference type="EMBL" id="CAMXCT010000579">
    <property type="protein sequence ID" value="CAI3980705.1"/>
    <property type="molecule type" value="Genomic_DNA"/>
</dbReference>
<proteinExistence type="predicted"/>
<comment type="caution">
    <text evidence="1">The sequence shown here is derived from an EMBL/GenBank/DDBJ whole genome shotgun (WGS) entry which is preliminary data.</text>
</comment>
<dbReference type="EMBL" id="CAMXCT030000579">
    <property type="protein sequence ID" value="CAL4768017.1"/>
    <property type="molecule type" value="Genomic_DNA"/>
</dbReference>
<accession>A0A9P1FNC9</accession>
<evidence type="ECO:0000313" key="3">
    <source>
        <dbReference type="Proteomes" id="UP001152797"/>
    </source>
</evidence>
<organism evidence="1">
    <name type="scientific">Cladocopium goreaui</name>
    <dbReference type="NCBI Taxonomy" id="2562237"/>
    <lineage>
        <taxon>Eukaryota</taxon>
        <taxon>Sar</taxon>
        <taxon>Alveolata</taxon>
        <taxon>Dinophyceae</taxon>
        <taxon>Suessiales</taxon>
        <taxon>Symbiodiniaceae</taxon>
        <taxon>Cladocopium</taxon>
    </lineage>
</organism>
<dbReference type="AlphaFoldDB" id="A0A9P1FNC9"/>
<keyword evidence="3" id="KW-1185">Reference proteome</keyword>
<reference evidence="1" key="1">
    <citation type="submission" date="2022-10" db="EMBL/GenBank/DDBJ databases">
        <authorList>
            <person name="Chen Y."/>
            <person name="Dougan E. K."/>
            <person name="Chan C."/>
            <person name="Rhodes N."/>
            <person name="Thang M."/>
        </authorList>
    </citation>
    <scope>NUCLEOTIDE SEQUENCE</scope>
</reference>
<gene>
    <name evidence="1" type="ORF">C1SCF055_LOCUS8564</name>
</gene>
<sequence length="128" mass="14754">MDFPCKLKNCTQAVVNQYHHVDDWGVSQKSVDQERQMTDDLLSVLAILKSMWSLASIGCTRKCSYAVAWLVFMEVIQALCFAMKLVDWPKFFLHHPRNGRGWMWTVMQASSLRRSCPASHWSSVSMKP</sequence>
<evidence type="ECO:0000313" key="2">
    <source>
        <dbReference type="EMBL" id="CAL4768017.1"/>
    </source>
</evidence>